<feature type="non-terminal residue" evidence="1">
    <location>
        <position position="53"/>
    </location>
</feature>
<proteinExistence type="predicted"/>
<dbReference type="EMBL" id="BARV01018243">
    <property type="protein sequence ID" value="GAI31756.1"/>
    <property type="molecule type" value="Genomic_DNA"/>
</dbReference>
<reference evidence="1" key="1">
    <citation type="journal article" date="2014" name="Front. Microbiol.">
        <title>High frequency of phylogenetically diverse reductive dehalogenase-homologous genes in deep subseafloor sedimentary metagenomes.</title>
        <authorList>
            <person name="Kawai M."/>
            <person name="Futagami T."/>
            <person name="Toyoda A."/>
            <person name="Takaki Y."/>
            <person name="Nishi S."/>
            <person name="Hori S."/>
            <person name="Arai W."/>
            <person name="Tsubouchi T."/>
            <person name="Morono Y."/>
            <person name="Uchiyama I."/>
            <person name="Ito T."/>
            <person name="Fujiyama A."/>
            <person name="Inagaki F."/>
            <person name="Takami H."/>
        </authorList>
    </citation>
    <scope>NUCLEOTIDE SEQUENCE</scope>
    <source>
        <strain evidence="1">Expedition CK06-06</strain>
    </source>
</reference>
<sequence>MKTIAEQKTFEDTVPRLQLERALVSIDEFAAREGVSRSAVEDWANLGLVQIRR</sequence>
<protein>
    <submittedName>
        <fullName evidence="1">Uncharacterized protein</fullName>
    </submittedName>
</protein>
<accession>X1NNG6</accession>
<dbReference type="AlphaFoldDB" id="X1NNG6"/>
<name>X1NNG6_9ZZZZ</name>
<evidence type="ECO:0000313" key="1">
    <source>
        <dbReference type="EMBL" id="GAI31756.1"/>
    </source>
</evidence>
<gene>
    <name evidence="1" type="ORF">S06H3_30904</name>
</gene>
<comment type="caution">
    <text evidence="1">The sequence shown here is derived from an EMBL/GenBank/DDBJ whole genome shotgun (WGS) entry which is preliminary data.</text>
</comment>
<organism evidence="1">
    <name type="scientific">marine sediment metagenome</name>
    <dbReference type="NCBI Taxonomy" id="412755"/>
    <lineage>
        <taxon>unclassified sequences</taxon>
        <taxon>metagenomes</taxon>
        <taxon>ecological metagenomes</taxon>
    </lineage>
</organism>